<proteinExistence type="predicted"/>
<sequence length="201" mass="23185">AVADQWKQQGSRPQKKAAKRIFSKLRGFLKELESVTEQFTTVKEALNTNPRNRRSLIDGGGSALKWLFGVSTQQDLEELNSQVEQVKLNQKEMIHIMDKQATVLNESLWESRDNSQLIRELRGQFASLQSVTAQLLEWNTKLEELDLDHFEYFFQLDDTFEALNQILQWLQQLADSLNIGFSLLANGHLALKLFPQHDLTQ</sequence>
<comment type="caution">
    <text evidence="1">The sequence shown here is derived from an EMBL/GenBank/DDBJ whole genome shotgun (WGS) entry which is preliminary data.</text>
</comment>
<keyword evidence="2" id="KW-1185">Reference proteome</keyword>
<name>A0A164DXK5_9CRUS</name>
<dbReference type="EMBL" id="LRGB01025693">
    <property type="protein sequence ID" value="KZR96212.1"/>
    <property type="molecule type" value="Genomic_DNA"/>
</dbReference>
<feature type="non-terminal residue" evidence="1">
    <location>
        <position position="1"/>
    </location>
</feature>
<evidence type="ECO:0000313" key="2">
    <source>
        <dbReference type="Proteomes" id="UP000076858"/>
    </source>
</evidence>
<dbReference type="OrthoDB" id="6379928at2759"/>
<accession>A0A164DXK5</accession>
<dbReference type="AlphaFoldDB" id="A0A164DXK5"/>
<gene>
    <name evidence="1" type="ORF">APZ42_009582</name>
</gene>
<protein>
    <submittedName>
        <fullName evidence="1">Uncharacterized protein</fullName>
    </submittedName>
</protein>
<evidence type="ECO:0000313" key="1">
    <source>
        <dbReference type="EMBL" id="KZR96212.1"/>
    </source>
</evidence>
<reference evidence="1 2" key="1">
    <citation type="submission" date="2016-03" db="EMBL/GenBank/DDBJ databases">
        <title>EvidentialGene: Evidence-directed Construction of Genes on Genomes.</title>
        <authorList>
            <person name="Gilbert D.G."/>
            <person name="Choi J.-H."/>
            <person name="Mockaitis K."/>
            <person name="Colbourne J."/>
            <person name="Pfrender M."/>
        </authorList>
    </citation>
    <scope>NUCLEOTIDE SEQUENCE [LARGE SCALE GENOMIC DNA]</scope>
    <source>
        <strain evidence="1 2">Xinb3</strain>
        <tissue evidence="1">Complete organism</tissue>
    </source>
</reference>
<organism evidence="1 2">
    <name type="scientific">Daphnia magna</name>
    <dbReference type="NCBI Taxonomy" id="35525"/>
    <lineage>
        <taxon>Eukaryota</taxon>
        <taxon>Metazoa</taxon>
        <taxon>Ecdysozoa</taxon>
        <taxon>Arthropoda</taxon>
        <taxon>Crustacea</taxon>
        <taxon>Branchiopoda</taxon>
        <taxon>Diplostraca</taxon>
        <taxon>Cladocera</taxon>
        <taxon>Anomopoda</taxon>
        <taxon>Daphniidae</taxon>
        <taxon>Daphnia</taxon>
    </lineage>
</organism>
<dbReference type="Proteomes" id="UP000076858">
    <property type="component" value="Unassembled WGS sequence"/>
</dbReference>